<keyword evidence="4" id="KW-0067">ATP-binding</keyword>
<accession>A0A0S4QP14</accession>
<keyword evidence="8" id="KW-1185">Reference proteome</keyword>
<dbReference type="InterPro" id="IPR042099">
    <property type="entry name" value="ANL_N_sf"/>
</dbReference>
<dbReference type="InterPro" id="IPR020845">
    <property type="entry name" value="AMP-binding_CS"/>
</dbReference>
<evidence type="ECO:0000256" key="2">
    <source>
        <dbReference type="ARBA" id="ARBA00022598"/>
    </source>
</evidence>
<dbReference type="InterPro" id="IPR000873">
    <property type="entry name" value="AMP-dep_synth/lig_dom"/>
</dbReference>
<dbReference type="PANTHER" id="PTHR43107">
    <property type="entry name" value="LONG-CHAIN FATTY ACID TRANSPORT PROTEIN"/>
    <property type="match status" value="1"/>
</dbReference>
<feature type="domain" description="AMP-dependent synthetase/ligase" evidence="5">
    <location>
        <begin position="44"/>
        <end position="397"/>
    </location>
</feature>
<dbReference type="GO" id="GO:0044539">
    <property type="term" value="P:long-chain fatty acid import into cell"/>
    <property type="evidence" value="ECO:0007669"/>
    <property type="project" value="TreeGrafter"/>
</dbReference>
<dbReference type="Gene3D" id="3.30.300.30">
    <property type="match status" value="1"/>
</dbReference>
<evidence type="ECO:0000256" key="3">
    <source>
        <dbReference type="ARBA" id="ARBA00022741"/>
    </source>
</evidence>
<evidence type="ECO:0000256" key="4">
    <source>
        <dbReference type="ARBA" id="ARBA00022840"/>
    </source>
</evidence>
<evidence type="ECO:0000259" key="6">
    <source>
        <dbReference type="Pfam" id="PF13193"/>
    </source>
</evidence>
<sequence length="567" mass="60661">MPAAATGGAGDATSAGTAITAAAAAAAVAAAATVADVLLARAGQDESALLVADRQWTYRELVEEASRRAVLFEKLRDADRPPHIGVLLENEPDYLFWLAAAALSGAVVVGINSTYRGDALGQLIRHSDCQLLVTSTGQQPLLAGVGTGVSADRVLLIDDPDHLALVARQPAQPPRRQAAPEDLLLLIFTSGSTGLPKAVRCTQGRYARTGAHVAKIAQLGAGDVVYSPLPFFHSSSLFTGWSSALNAGIPLATRSKFSASNTLPDVRRFGATMITYTGKVLNYILATPERPDDADNPLRLAVGNEASARDIRDFARRFGCTVRDSYGSTEGIIIIRRDPAMPEGALGVADPTVKVLDPDTGLECPPVTFGADGRPTNLDVAVGEIVETAPTGGFEGYYRNEAATHARFRDGWYWSGDLAYRDADGWLYFAGRSNEWLRVDGENFAAAPVEAIVGRYPDARSVAVYAVPDDPVGDRVMVALELRGGAEFDPAAFDAFLADQPDLGPKWVPAFVRVTQELPKLASMKIDKMRLRREAWQADQVVWRPGKGEPLRRLDAADRSRLATLLG</sequence>
<dbReference type="Pfam" id="PF00501">
    <property type="entry name" value="AMP-binding"/>
    <property type="match status" value="1"/>
</dbReference>
<dbReference type="RefSeq" id="WP_091278732.1">
    <property type="nucleotide sequence ID" value="NZ_FAOZ01000012.1"/>
</dbReference>
<dbReference type="EMBL" id="FAOZ01000012">
    <property type="protein sequence ID" value="CUU57377.1"/>
    <property type="molecule type" value="Genomic_DNA"/>
</dbReference>
<evidence type="ECO:0000256" key="1">
    <source>
        <dbReference type="ARBA" id="ARBA00006432"/>
    </source>
</evidence>
<evidence type="ECO:0000313" key="8">
    <source>
        <dbReference type="Proteomes" id="UP000198802"/>
    </source>
</evidence>
<organism evidence="7 8">
    <name type="scientific">Parafrankia irregularis</name>
    <dbReference type="NCBI Taxonomy" id="795642"/>
    <lineage>
        <taxon>Bacteria</taxon>
        <taxon>Bacillati</taxon>
        <taxon>Actinomycetota</taxon>
        <taxon>Actinomycetes</taxon>
        <taxon>Frankiales</taxon>
        <taxon>Frankiaceae</taxon>
        <taxon>Parafrankia</taxon>
    </lineage>
</organism>
<feature type="domain" description="AMP-binding enzyme C-terminal" evidence="6">
    <location>
        <begin position="449"/>
        <end position="525"/>
    </location>
</feature>
<dbReference type="GO" id="GO:0004467">
    <property type="term" value="F:long-chain fatty acid-CoA ligase activity"/>
    <property type="evidence" value="ECO:0007669"/>
    <property type="project" value="TreeGrafter"/>
</dbReference>
<dbReference type="InterPro" id="IPR045851">
    <property type="entry name" value="AMP-bd_C_sf"/>
</dbReference>
<dbReference type="Pfam" id="PF13193">
    <property type="entry name" value="AMP-binding_C"/>
    <property type="match status" value="1"/>
</dbReference>
<dbReference type="GO" id="GO:0005524">
    <property type="term" value="F:ATP binding"/>
    <property type="evidence" value="ECO:0007669"/>
    <property type="project" value="UniProtKB-KW"/>
</dbReference>
<dbReference type="PANTHER" id="PTHR43107:SF15">
    <property type="entry name" value="FATTY ACID TRANSPORT PROTEIN 3, ISOFORM A"/>
    <property type="match status" value="1"/>
</dbReference>
<evidence type="ECO:0000313" key="7">
    <source>
        <dbReference type="EMBL" id="CUU57377.1"/>
    </source>
</evidence>
<gene>
    <name evidence="7" type="ORF">Ga0074812_11237</name>
</gene>
<dbReference type="InterPro" id="IPR025110">
    <property type="entry name" value="AMP-bd_C"/>
</dbReference>
<comment type="similarity">
    <text evidence="1">Belongs to the ATP-dependent AMP-binding enzyme family.</text>
</comment>
<proteinExistence type="inferred from homology"/>
<reference evidence="8" key="1">
    <citation type="submission" date="2015-11" db="EMBL/GenBank/DDBJ databases">
        <authorList>
            <person name="Varghese N."/>
        </authorList>
    </citation>
    <scope>NUCLEOTIDE SEQUENCE [LARGE SCALE GENOMIC DNA]</scope>
    <source>
        <strain evidence="8">DSM 45899</strain>
    </source>
</reference>
<name>A0A0S4QP14_9ACTN</name>
<dbReference type="Proteomes" id="UP000198802">
    <property type="component" value="Unassembled WGS sequence"/>
</dbReference>
<dbReference type="Gene3D" id="3.40.50.12780">
    <property type="entry name" value="N-terminal domain of ligase-like"/>
    <property type="match status" value="1"/>
</dbReference>
<dbReference type="SUPFAM" id="SSF56801">
    <property type="entry name" value="Acetyl-CoA synthetase-like"/>
    <property type="match status" value="1"/>
</dbReference>
<dbReference type="PROSITE" id="PS00455">
    <property type="entry name" value="AMP_BINDING"/>
    <property type="match status" value="1"/>
</dbReference>
<dbReference type="GO" id="GO:0005886">
    <property type="term" value="C:plasma membrane"/>
    <property type="evidence" value="ECO:0007669"/>
    <property type="project" value="TreeGrafter"/>
</dbReference>
<keyword evidence="2" id="KW-0436">Ligase</keyword>
<dbReference type="GO" id="GO:0005324">
    <property type="term" value="F:long-chain fatty acid transmembrane transporter activity"/>
    <property type="evidence" value="ECO:0007669"/>
    <property type="project" value="TreeGrafter"/>
</dbReference>
<evidence type="ECO:0000259" key="5">
    <source>
        <dbReference type="Pfam" id="PF00501"/>
    </source>
</evidence>
<dbReference type="AlphaFoldDB" id="A0A0S4QP14"/>
<keyword evidence="3" id="KW-0547">Nucleotide-binding</keyword>
<protein>
    <submittedName>
        <fullName evidence="7">Fatty-acyl-CoA synthase</fullName>
    </submittedName>
</protein>